<name>Q6BQ76_DEBHA</name>
<dbReference type="OMA" id="WSPYLDF"/>
<dbReference type="InParanoid" id="Q6BQ76"/>
<dbReference type="HOGENOM" id="CLU_490882_0_0_1"/>
<dbReference type="GO" id="GO:0005802">
    <property type="term" value="C:trans-Golgi network"/>
    <property type="evidence" value="ECO:0007669"/>
    <property type="project" value="TreeGrafter"/>
</dbReference>
<dbReference type="PANTHER" id="PTHR28159">
    <property type="entry name" value="TRAFFICKING PROTEIN PARTICLE COMPLEX II-SPECIFIC SUBUNIT 65"/>
    <property type="match status" value="1"/>
</dbReference>
<dbReference type="RefSeq" id="XP_459644.2">
    <property type="nucleotide sequence ID" value="XM_459644.1"/>
</dbReference>
<dbReference type="PANTHER" id="PTHR28159:SF1">
    <property type="entry name" value="TRAFFICKING PROTEIN PARTICLE COMPLEX II-SPECIFIC SUBUNIT 65"/>
    <property type="match status" value="1"/>
</dbReference>
<dbReference type="Proteomes" id="UP000000599">
    <property type="component" value="Chromosome E"/>
</dbReference>
<dbReference type="Pfam" id="PF12735">
    <property type="entry name" value="IgD3_Trs65"/>
    <property type="match status" value="1"/>
</dbReference>
<dbReference type="EMBL" id="CR382137">
    <property type="protein sequence ID" value="CAG87875.2"/>
    <property type="molecule type" value="Genomic_DNA"/>
</dbReference>
<evidence type="ECO:0000313" key="2">
    <source>
        <dbReference type="EMBL" id="CAG87875.2"/>
    </source>
</evidence>
<accession>Q6BQ76</accession>
<dbReference type="eggNOG" id="ENOG502RYDF">
    <property type="taxonomic scope" value="Eukaryota"/>
</dbReference>
<evidence type="ECO:0000313" key="3">
    <source>
        <dbReference type="Proteomes" id="UP000000599"/>
    </source>
</evidence>
<sequence>MNLSITLPSKANHLEKYKDLSKFLFHLHSLPVRDIIFFDESILGFIILKTPPNTQSYKPSKVFVDISILSADILESKADIENDKFNSSIINTTLGSDDIIFQGENNDEHYIIWKFEVPVTYPKKKVNNPNVSFSCFISDKETKDSPINDSGPIAEKKLADYQPSYSRNLLSELNNQAKSAESKYLLTIEPDVQETQPSIIIDEKSASILKASITIPVSVSLVIKLKSTKPAGRNNILLSSLNIESSEELIKLLSESKEHYYFNILNLSLDFKNGTIDDLNSFKDKFPINFKLIDSVSLSYRLVNNEFLEKDLKQFDNTSNMNQFSKSISIRLTLQVQKFIPDLNTFEDISNVITTSWSPFLDFSIIAPPINNSLKTTTNYSQFQSSPNSQPFKYNNVKKNNLLKPKVLSSQASITSGNQINTGFSNFNINSTKRLSKALISSSSSSVTVNLTTSNNSTLSGLKLTFQGKLNLKLGEIVNWNLQAINNSPNKLNLSLVVQNPINLNYGQKNANTSNNTSSSNLLNSTSDNKEILVYNKVQLFSLYHSLKLNTSGIIILNNDIRIGPLEPNSVFETNLNLIGISQGIFNLDGIKIFDTSSGDGLDFGKLVEVFVV</sequence>
<dbReference type="GeneID" id="2902041"/>
<gene>
    <name evidence="2" type="ordered locus">DEHA2E07656g</name>
</gene>
<dbReference type="VEuPathDB" id="FungiDB:DEHA2E07656g"/>
<keyword evidence="3" id="KW-1185">Reference proteome</keyword>
<dbReference type="GO" id="GO:1990071">
    <property type="term" value="C:TRAPPII protein complex"/>
    <property type="evidence" value="ECO:0007669"/>
    <property type="project" value="InterPro"/>
</dbReference>
<organism evidence="2 3">
    <name type="scientific">Debaryomyces hansenii (strain ATCC 36239 / CBS 767 / BCRC 21394 / JCM 1990 / NBRC 0083 / IGC 2968)</name>
    <name type="common">Yeast</name>
    <name type="synonym">Torulaspora hansenii</name>
    <dbReference type="NCBI Taxonomy" id="284592"/>
    <lineage>
        <taxon>Eukaryota</taxon>
        <taxon>Fungi</taxon>
        <taxon>Dikarya</taxon>
        <taxon>Ascomycota</taxon>
        <taxon>Saccharomycotina</taxon>
        <taxon>Pichiomycetes</taxon>
        <taxon>Debaryomycetaceae</taxon>
        <taxon>Debaryomyces</taxon>
    </lineage>
</organism>
<dbReference type="AlphaFoldDB" id="Q6BQ76"/>
<dbReference type="InterPro" id="IPR055420">
    <property type="entry name" value="IgD3_Trs65"/>
</dbReference>
<feature type="domain" description="Trafficking protein particle complex II-specific subunit 65 IgD3" evidence="1">
    <location>
        <begin position="448"/>
        <end position="611"/>
    </location>
</feature>
<protein>
    <submittedName>
        <fullName evidence="2">DEHA2E07656p</fullName>
    </submittedName>
</protein>
<dbReference type="OrthoDB" id="5345392at2759"/>
<dbReference type="FunCoup" id="Q6BQ76">
    <property type="interactions" value="57"/>
</dbReference>
<dbReference type="KEGG" id="dha:DEHA2E07656g"/>
<dbReference type="InterPro" id="IPR024662">
    <property type="entry name" value="Trs65"/>
</dbReference>
<reference evidence="2 3" key="1">
    <citation type="journal article" date="2004" name="Nature">
        <title>Genome evolution in yeasts.</title>
        <authorList>
            <consortium name="Genolevures"/>
            <person name="Dujon B."/>
            <person name="Sherman D."/>
            <person name="Fischer G."/>
            <person name="Durrens P."/>
            <person name="Casaregola S."/>
            <person name="Lafontaine I."/>
            <person name="de Montigny J."/>
            <person name="Marck C."/>
            <person name="Neuveglise C."/>
            <person name="Talla E."/>
            <person name="Goffard N."/>
            <person name="Frangeul L."/>
            <person name="Aigle M."/>
            <person name="Anthouard V."/>
            <person name="Babour A."/>
            <person name="Barbe V."/>
            <person name="Barnay S."/>
            <person name="Blanchin S."/>
            <person name="Beckerich J.M."/>
            <person name="Beyne E."/>
            <person name="Bleykasten C."/>
            <person name="Boisrame A."/>
            <person name="Boyer J."/>
            <person name="Cattolico L."/>
            <person name="Confanioleri F."/>
            <person name="de Daruvar A."/>
            <person name="Despons L."/>
            <person name="Fabre E."/>
            <person name="Fairhead C."/>
            <person name="Ferry-Dumazet H."/>
            <person name="Groppi A."/>
            <person name="Hantraye F."/>
            <person name="Hennequin C."/>
            <person name="Jauniaux N."/>
            <person name="Joyet P."/>
            <person name="Kachouri R."/>
            <person name="Kerrest A."/>
            <person name="Koszul R."/>
            <person name="Lemaire M."/>
            <person name="Lesur I."/>
            <person name="Ma L."/>
            <person name="Muller H."/>
            <person name="Nicaud J.M."/>
            <person name="Nikolski M."/>
            <person name="Oztas S."/>
            <person name="Ozier-Kalogeropoulos O."/>
            <person name="Pellenz S."/>
            <person name="Potier S."/>
            <person name="Richard G.F."/>
            <person name="Straub M.L."/>
            <person name="Suleau A."/>
            <person name="Swennene D."/>
            <person name="Tekaia F."/>
            <person name="Wesolowski-Louvel M."/>
            <person name="Westhof E."/>
            <person name="Wirth B."/>
            <person name="Zeniou-Meyer M."/>
            <person name="Zivanovic I."/>
            <person name="Bolotin-Fukuhara M."/>
            <person name="Thierry A."/>
            <person name="Bouchier C."/>
            <person name="Caudron B."/>
            <person name="Scarpelli C."/>
            <person name="Gaillardin C."/>
            <person name="Weissenbach J."/>
            <person name="Wincker P."/>
            <person name="Souciet J.L."/>
        </authorList>
    </citation>
    <scope>NUCLEOTIDE SEQUENCE [LARGE SCALE GENOMIC DNA]</scope>
    <source>
        <strain evidence="3">ATCC 36239 / CBS 767 / BCRC 21394 / JCM 1990 / NBRC 0083 / IGC 2968</strain>
    </source>
</reference>
<proteinExistence type="predicted"/>
<dbReference type="GO" id="GO:0006891">
    <property type="term" value="P:intra-Golgi vesicle-mediated transport"/>
    <property type="evidence" value="ECO:0007669"/>
    <property type="project" value="InterPro"/>
</dbReference>
<dbReference type="STRING" id="284592.Q6BQ76"/>
<evidence type="ECO:0000259" key="1">
    <source>
        <dbReference type="Pfam" id="PF12735"/>
    </source>
</evidence>